<gene>
    <name evidence="7" type="ORF">E6K78_03960</name>
</gene>
<dbReference type="GO" id="GO:0140359">
    <property type="term" value="F:ABC-type transporter activity"/>
    <property type="evidence" value="ECO:0007669"/>
    <property type="project" value="InterPro"/>
</dbReference>
<feature type="transmembrane region" description="Helical" evidence="5">
    <location>
        <begin position="258"/>
        <end position="280"/>
    </location>
</feature>
<protein>
    <submittedName>
        <fullName evidence="7">ABC transporter permease</fullName>
    </submittedName>
</protein>
<dbReference type="PANTHER" id="PTHR43471:SF3">
    <property type="entry name" value="ABC TRANSPORTER PERMEASE PROTEIN NATB"/>
    <property type="match status" value="1"/>
</dbReference>
<accession>A0A538TVL0</accession>
<evidence type="ECO:0000313" key="7">
    <source>
        <dbReference type="EMBL" id="TMQ67656.1"/>
    </source>
</evidence>
<evidence type="ECO:0000256" key="3">
    <source>
        <dbReference type="ARBA" id="ARBA00022989"/>
    </source>
</evidence>
<dbReference type="EMBL" id="VBOY01000033">
    <property type="protein sequence ID" value="TMQ67656.1"/>
    <property type="molecule type" value="Genomic_DNA"/>
</dbReference>
<keyword evidence="4 5" id="KW-0472">Membrane</keyword>
<evidence type="ECO:0000256" key="5">
    <source>
        <dbReference type="SAM" id="Phobius"/>
    </source>
</evidence>
<evidence type="ECO:0000256" key="4">
    <source>
        <dbReference type="ARBA" id="ARBA00023136"/>
    </source>
</evidence>
<feature type="transmembrane region" description="Helical" evidence="5">
    <location>
        <begin position="287"/>
        <end position="310"/>
    </location>
</feature>
<dbReference type="GO" id="GO:0016020">
    <property type="term" value="C:membrane"/>
    <property type="evidence" value="ECO:0007669"/>
    <property type="project" value="UniProtKB-SubCell"/>
</dbReference>
<evidence type="ECO:0000259" key="6">
    <source>
        <dbReference type="Pfam" id="PF12698"/>
    </source>
</evidence>
<dbReference type="InterPro" id="IPR013525">
    <property type="entry name" value="ABC2_TM"/>
</dbReference>
<dbReference type="AlphaFoldDB" id="A0A538TVL0"/>
<comment type="caution">
    <text evidence="7">The sequence shown here is derived from an EMBL/GenBank/DDBJ whole genome shotgun (WGS) entry which is preliminary data.</text>
</comment>
<dbReference type="Proteomes" id="UP000316609">
    <property type="component" value="Unassembled WGS sequence"/>
</dbReference>
<feature type="transmembrane region" description="Helical" evidence="5">
    <location>
        <begin position="330"/>
        <end position="349"/>
    </location>
</feature>
<keyword evidence="2 5" id="KW-0812">Transmembrane</keyword>
<feature type="transmembrane region" description="Helical" evidence="5">
    <location>
        <begin position="383"/>
        <end position="406"/>
    </location>
</feature>
<name>A0A538TVL0_UNCEI</name>
<evidence type="ECO:0000256" key="1">
    <source>
        <dbReference type="ARBA" id="ARBA00004141"/>
    </source>
</evidence>
<dbReference type="PANTHER" id="PTHR43471">
    <property type="entry name" value="ABC TRANSPORTER PERMEASE"/>
    <property type="match status" value="1"/>
</dbReference>
<organism evidence="7 8">
    <name type="scientific">Eiseniibacteriota bacterium</name>
    <dbReference type="NCBI Taxonomy" id="2212470"/>
    <lineage>
        <taxon>Bacteria</taxon>
        <taxon>Candidatus Eiseniibacteriota</taxon>
    </lineage>
</organism>
<feature type="transmembrane region" description="Helical" evidence="5">
    <location>
        <begin position="207"/>
        <end position="229"/>
    </location>
</feature>
<feature type="domain" description="ABC-2 type transporter transmembrane" evidence="6">
    <location>
        <begin position="23"/>
        <end position="406"/>
    </location>
</feature>
<sequence>MKLDWNLVSAVARREFLTTVRRKAFLFMLIGTPAYFAFVMSISAGTEARERTEALKELSVLGVVDSSGLFGHAAPEIRTEVQEMPTLGRAPRLPAPAESFRTTVRPYPDQLSAEAALRSGTISQVLVIPKDYLETGHVRRYARKSNMFSGADRRAVAGWLARNLVADRVGDQLAVRVARPTDQDILYVLDRNGRFELKDDRREMADFMLPFAFSMLLGMSIMIGGQYLLQGVAEEKESRILESLLCTVSAEELMAGKLLGLGTVGLSVVGVWVLAGSVAAGSAVGMLGVSVPAAWIAIALAYFVLGYLFFGSIMTGIGAVTNNMREGQQFAVWFTFANFAPLIMITRILGHPSSSLAVGLSLFPPTAATSMMLRIAAPSSAVPAWQIALSLALLAGAAFLALVASARVFRVALLMYGDPALGPPGLIARLDGPAFCAAARRGESHPARFQIPLGMTAP</sequence>
<reference evidence="7 8" key="1">
    <citation type="journal article" date="2019" name="Nat. Microbiol.">
        <title>Mediterranean grassland soil C-N compound turnover is dependent on rainfall and depth, and is mediated by genomically divergent microorganisms.</title>
        <authorList>
            <person name="Diamond S."/>
            <person name="Andeer P.F."/>
            <person name="Li Z."/>
            <person name="Crits-Christoph A."/>
            <person name="Burstein D."/>
            <person name="Anantharaman K."/>
            <person name="Lane K.R."/>
            <person name="Thomas B.C."/>
            <person name="Pan C."/>
            <person name="Northen T.R."/>
            <person name="Banfield J.F."/>
        </authorList>
    </citation>
    <scope>NUCLEOTIDE SEQUENCE [LARGE SCALE GENOMIC DNA]</scope>
    <source>
        <strain evidence="7">WS_8</strain>
    </source>
</reference>
<keyword evidence="3 5" id="KW-1133">Transmembrane helix</keyword>
<dbReference type="Pfam" id="PF12698">
    <property type="entry name" value="ABC2_membrane_3"/>
    <property type="match status" value="1"/>
</dbReference>
<evidence type="ECO:0000256" key="2">
    <source>
        <dbReference type="ARBA" id="ARBA00022692"/>
    </source>
</evidence>
<feature type="transmembrane region" description="Helical" evidence="5">
    <location>
        <begin position="24"/>
        <end position="46"/>
    </location>
</feature>
<proteinExistence type="predicted"/>
<comment type="subcellular location">
    <subcellularLocation>
        <location evidence="1">Membrane</location>
        <topology evidence="1">Multi-pass membrane protein</topology>
    </subcellularLocation>
</comment>
<evidence type="ECO:0000313" key="8">
    <source>
        <dbReference type="Proteomes" id="UP000316609"/>
    </source>
</evidence>